<evidence type="ECO:0000313" key="2">
    <source>
        <dbReference type="Proteomes" id="UP000828390"/>
    </source>
</evidence>
<sequence length="56" mass="6487">MEDLEPPCRGWQSGLRRAFIEYLASLEWQGDRKYQLSAGLQKQLTHAYCRSEISLG</sequence>
<dbReference type="EMBL" id="JAIWYP010000004">
    <property type="protein sequence ID" value="KAH3841749.1"/>
    <property type="molecule type" value="Genomic_DNA"/>
</dbReference>
<dbReference type="Proteomes" id="UP000828390">
    <property type="component" value="Unassembled WGS sequence"/>
</dbReference>
<proteinExistence type="predicted"/>
<keyword evidence="2" id="KW-1185">Reference proteome</keyword>
<organism evidence="1 2">
    <name type="scientific">Dreissena polymorpha</name>
    <name type="common">Zebra mussel</name>
    <name type="synonym">Mytilus polymorpha</name>
    <dbReference type="NCBI Taxonomy" id="45954"/>
    <lineage>
        <taxon>Eukaryota</taxon>
        <taxon>Metazoa</taxon>
        <taxon>Spiralia</taxon>
        <taxon>Lophotrochozoa</taxon>
        <taxon>Mollusca</taxon>
        <taxon>Bivalvia</taxon>
        <taxon>Autobranchia</taxon>
        <taxon>Heteroconchia</taxon>
        <taxon>Euheterodonta</taxon>
        <taxon>Imparidentia</taxon>
        <taxon>Neoheterodontei</taxon>
        <taxon>Myida</taxon>
        <taxon>Dreissenoidea</taxon>
        <taxon>Dreissenidae</taxon>
        <taxon>Dreissena</taxon>
    </lineage>
</organism>
<name>A0A9D4KLK3_DREPO</name>
<accession>A0A9D4KLK3</accession>
<comment type="caution">
    <text evidence="1">The sequence shown here is derived from an EMBL/GenBank/DDBJ whole genome shotgun (WGS) entry which is preliminary data.</text>
</comment>
<dbReference type="AlphaFoldDB" id="A0A9D4KLK3"/>
<reference evidence="1" key="1">
    <citation type="journal article" date="2019" name="bioRxiv">
        <title>The Genome of the Zebra Mussel, Dreissena polymorpha: A Resource for Invasive Species Research.</title>
        <authorList>
            <person name="McCartney M.A."/>
            <person name="Auch B."/>
            <person name="Kono T."/>
            <person name="Mallez S."/>
            <person name="Zhang Y."/>
            <person name="Obille A."/>
            <person name="Becker A."/>
            <person name="Abrahante J.E."/>
            <person name="Garbe J."/>
            <person name="Badalamenti J.P."/>
            <person name="Herman A."/>
            <person name="Mangelson H."/>
            <person name="Liachko I."/>
            <person name="Sullivan S."/>
            <person name="Sone E.D."/>
            <person name="Koren S."/>
            <person name="Silverstein K.A.T."/>
            <person name="Beckman K.B."/>
            <person name="Gohl D.M."/>
        </authorList>
    </citation>
    <scope>NUCLEOTIDE SEQUENCE</scope>
    <source>
        <strain evidence="1">Duluth1</strain>
        <tissue evidence="1">Whole animal</tissue>
    </source>
</reference>
<evidence type="ECO:0000313" key="1">
    <source>
        <dbReference type="EMBL" id="KAH3841749.1"/>
    </source>
</evidence>
<gene>
    <name evidence="1" type="ORF">DPMN_115227</name>
</gene>
<protein>
    <submittedName>
        <fullName evidence="1">Uncharacterized protein</fullName>
    </submittedName>
</protein>
<reference evidence="1" key="2">
    <citation type="submission" date="2020-11" db="EMBL/GenBank/DDBJ databases">
        <authorList>
            <person name="McCartney M.A."/>
            <person name="Auch B."/>
            <person name="Kono T."/>
            <person name="Mallez S."/>
            <person name="Becker A."/>
            <person name="Gohl D.M."/>
            <person name="Silverstein K.A.T."/>
            <person name="Koren S."/>
            <person name="Bechman K.B."/>
            <person name="Herman A."/>
            <person name="Abrahante J.E."/>
            <person name="Garbe J."/>
        </authorList>
    </citation>
    <scope>NUCLEOTIDE SEQUENCE</scope>
    <source>
        <strain evidence="1">Duluth1</strain>
        <tissue evidence="1">Whole animal</tissue>
    </source>
</reference>